<keyword evidence="3 6" id="KW-0732">Signal</keyword>
<organism evidence="8 11">
    <name type="scientific">Malaciobacter marinus</name>
    <dbReference type="NCBI Taxonomy" id="505249"/>
    <lineage>
        <taxon>Bacteria</taxon>
        <taxon>Pseudomonadati</taxon>
        <taxon>Campylobacterota</taxon>
        <taxon>Epsilonproteobacteria</taxon>
        <taxon>Campylobacterales</taxon>
        <taxon>Arcobacteraceae</taxon>
        <taxon>Malaciobacter</taxon>
    </lineage>
</organism>
<evidence type="ECO:0000256" key="5">
    <source>
        <dbReference type="ARBA" id="ARBA00022807"/>
    </source>
</evidence>
<evidence type="ECO:0000313" key="8">
    <source>
        <dbReference type="EMBL" id="AXX86086.1"/>
    </source>
</evidence>
<evidence type="ECO:0000313" key="9">
    <source>
        <dbReference type="EMBL" id="PHO14329.1"/>
    </source>
</evidence>
<dbReference type="PANTHER" id="PTHR47360:SF1">
    <property type="entry name" value="ENDOPEPTIDASE NLPC-RELATED"/>
    <property type="match status" value="1"/>
</dbReference>
<feature type="chain" id="PRO_5017722295" evidence="6">
    <location>
        <begin position="26"/>
        <end position="173"/>
    </location>
</feature>
<proteinExistence type="inferred from homology"/>
<reference evidence="10" key="1">
    <citation type="submission" date="2017-09" db="EMBL/GenBank/DDBJ databases">
        <title>Arcobacter canalis sp. nov., a new species isolated from a water canal contaminated with urban sewage.</title>
        <authorList>
            <person name="Perez-Cataluna A."/>
            <person name="Salas-Masso N."/>
            <person name="Figueras M.J."/>
        </authorList>
    </citation>
    <scope>NUCLEOTIDE SEQUENCE [LARGE SCALE GENOMIC DNA]</scope>
    <source>
        <strain evidence="10">CECT 7727</strain>
    </source>
</reference>
<dbReference type="AlphaFoldDB" id="A0A347THK8"/>
<dbReference type="PANTHER" id="PTHR47360">
    <property type="entry name" value="MUREIN DD-ENDOPEPTIDASE MEPS/MUREIN LD-CARBOXYPEPTIDASE"/>
    <property type="match status" value="1"/>
</dbReference>
<evidence type="ECO:0000256" key="3">
    <source>
        <dbReference type="ARBA" id="ARBA00022729"/>
    </source>
</evidence>
<reference evidence="8 11" key="3">
    <citation type="submission" date="2018-08" db="EMBL/GenBank/DDBJ databases">
        <title>Complete genome of the Arcobacter marinus type strain JCM 15502.</title>
        <authorList>
            <person name="Miller W.G."/>
            <person name="Yee E."/>
            <person name="Huynh S."/>
            <person name="Parker C.T."/>
        </authorList>
    </citation>
    <scope>NUCLEOTIDE SEQUENCE [LARGE SCALE GENOMIC DNA]</scope>
    <source>
        <strain evidence="8 11">JCM 15502</strain>
    </source>
</reference>
<dbReference type="PROSITE" id="PS51257">
    <property type="entry name" value="PROKAR_LIPOPROTEIN"/>
    <property type="match status" value="1"/>
</dbReference>
<evidence type="ECO:0000313" key="11">
    <source>
        <dbReference type="Proteomes" id="UP000264693"/>
    </source>
</evidence>
<dbReference type="Proteomes" id="UP000224740">
    <property type="component" value="Unassembled WGS sequence"/>
</dbReference>
<name>A0A347THK8_9BACT</name>
<keyword evidence="2" id="KW-0645">Protease</keyword>
<dbReference type="Proteomes" id="UP000264693">
    <property type="component" value="Chromosome"/>
</dbReference>
<protein>
    <submittedName>
        <fullName evidence="8">Outer membrane lipoprotein, NlpC/P60 family</fullName>
    </submittedName>
</protein>
<accession>A0A347THK8</accession>
<evidence type="ECO:0000256" key="1">
    <source>
        <dbReference type="ARBA" id="ARBA00007074"/>
    </source>
</evidence>
<dbReference type="EMBL" id="NXAO01000060">
    <property type="protein sequence ID" value="PHO14329.1"/>
    <property type="molecule type" value="Genomic_DNA"/>
</dbReference>
<evidence type="ECO:0000256" key="2">
    <source>
        <dbReference type="ARBA" id="ARBA00022670"/>
    </source>
</evidence>
<feature type="signal peptide" evidence="6">
    <location>
        <begin position="1"/>
        <end position="25"/>
    </location>
</feature>
<evidence type="ECO:0000256" key="4">
    <source>
        <dbReference type="ARBA" id="ARBA00022801"/>
    </source>
</evidence>
<dbReference type="RefSeq" id="WP_099312250.1">
    <property type="nucleotide sequence ID" value="NZ_CP032101.1"/>
</dbReference>
<evidence type="ECO:0000259" key="7">
    <source>
        <dbReference type="PROSITE" id="PS51935"/>
    </source>
</evidence>
<dbReference type="SUPFAM" id="SSF54001">
    <property type="entry name" value="Cysteine proteinases"/>
    <property type="match status" value="1"/>
</dbReference>
<reference evidence="9" key="2">
    <citation type="submission" date="2017-09" db="EMBL/GenBank/DDBJ databases">
        <authorList>
            <person name="Perez-Cataluna A."/>
            <person name="Figueras M.J."/>
            <person name="Salas-Masso N."/>
        </authorList>
    </citation>
    <scope>NUCLEOTIDE SEQUENCE</scope>
    <source>
        <strain evidence="9">CECT 7727</strain>
    </source>
</reference>
<feature type="domain" description="NlpC/P60" evidence="7">
    <location>
        <begin position="50"/>
        <end position="171"/>
    </location>
</feature>
<dbReference type="InterPro" id="IPR052062">
    <property type="entry name" value="Murein_DD/LD_carboxypeptidase"/>
</dbReference>
<dbReference type="KEGG" id="amar:AMRN_0316"/>
<dbReference type="InterPro" id="IPR000064">
    <property type="entry name" value="NLP_P60_dom"/>
</dbReference>
<keyword evidence="5" id="KW-0788">Thiol protease</keyword>
<dbReference type="EMBL" id="CP032101">
    <property type="protein sequence ID" value="AXX86086.1"/>
    <property type="molecule type" value="Genomic_DNA"/>
</dbReference>
<dbReference type="GO" id="GO:0008234">
    <property type="term" value="F:cysteine-type peptidase activity"/>
    <property type="evidence" value="ECO:0007669"/>
    <property type="project" value="UniProtKB-KW"/>
</dbReference>
<comment type="similarity">
    <text evidence="1">Belongs to the peptidase C40 family.</text>
</comment>
<keyword evidence="8" id="KW-0449">Lipoprotein</keyword>
<dbReference type="InterPro" id="IPR038765">
    <property type="entry name" value="Papain-like_cys_pep_sf"/>
</dbReference>
<dbReference type="Gene3D" id="3.90.1720.10">
    <property type="entry name" value="endopeptidase domain like (from Nostoc punctiforme)"/>
    <property type="match status" value="1"/>
</dbReference>
<sequence>MKKAKKYLILTLPLLFSGCSLSLQSAKNLFNSSNNTNTISIKKEYEPQKSEIAKALLSQYHEWKGVKYRYGGNSKNGIDCSAFIQRTFKSKLNVKIPRTTYYQSRVGKKVSKKEAKVGDLVFFKTGKNSRHVGIYLDDGRFIHVSRKKGVIISTLDNVYFKKHFWKIQRVLEN</sequence>
<dbReference type="PROSITE" id="PS51935">
    <property type="entry name" value="NLPC_P60"/>
    <property type="match status" value="1"/>
</dbReference>
<keyword evidence="4" id="KW-0378">Hydrolase</keyword>
<evidence type="ECO:0000313" key="10">
    <source>
        <dbReference type="Proteomes" id="UP000224740"/>
    </source>
</evidence>
<dbReference type="Pfam" id="PF00877">
    <property type="entry name" value="NLPC_P60"/>
    <property type="match status" value="1"/>
</dbReference>
<dbReference type="GO" id="GO:0006508">
    <property type="term" value="P:proteolysis"/>
    <property type="evidence" value="ECO:0007669"/>
    <property type="project" value="UniProtKB-KW"/>
</dbReference>
<evidence type="ECO:0000256" key="6">
    <source>
        <dbReference type="SAM" id="SignalP"/>
    </source>
</evidence>
<gene>
    <name evidence="8" type="ORF">AMRN_0316</name>
    <name evidence="9" type="ORF">CPH92_12295</name>
</gene>
<keyword evidence="10" id="KW-1185">Reference proteome</keyword>